<dbReference type="PROSITE" id="PS50902">
    <property type="entry name" value="FLAVODOXIN_LIKE"/>
    <property type="match status" value="1"/>
</dbReference>
<dbReference type="InterPro" id="IPR029039">
    <property type="entry name" value="Flavoprotein-like_sf"/>
</dbReference>
<dbReference type="Gene3D" id="3.40.50.360">
    <property type="match status" value="1"/>
</dbReference>
<sequence length="403" mass="45609">MQITRKISDDIVYVGVGDKRLARFENLFPLPSGVTYNSYLILDDKVALMDTADSDVTDQFIDNIETALEGRTIDYLVVHHMEPDHGANIKRLLDRYPQMKVVGNTKIETMIHQFFDVDLTDRMVIVKEGDSLPLGKHELTFVMAPMVHWPEVMVSYDKTTKTLFSADAFGTFGDLDGALFNDEVDFPEDYLDEARRYYANIVGKYGMQTQALLKKAAGLEIEMIAPLHGPVWRSNLEYFIDKYQTWSSYEPEEKGVLILVGSIYGHTHRAADKLAAALKEEGVSKVKMYDVSKTDVSYLISEIFKYSHVVLACATYNNGIFPKMADFIHDCQALCVQNRQVAIVENGSWAPASGKLIREELAKMKKMEVLEPQVTIKSSLKKEQEEELCQLAKVFAQSLKEGE</sequence>
<dbReference type="Pfam" id="PF19583">
    <property type="entry name" value="ODP"/>
    <property type="match status" value="1"/>
</dbReference>
<organism evidence="3 4">
    <name type="scientific">Ohessyouella blattaphilus</name>
    <dbReference type="NCBI Taxonomy" id="2949333"/>
    <lineage>
        <taxon>Bacteria</taxon>
        <taxon>Bacillati</taxon>
        <taxon>Bacillota</taxon>
        <taxon>Clostridia</taxon>
        <taxon>Lachnospirales</taxon>
        <taxon>Lachnospiraceae</taxon>
        <taxon>Ohessyouella</taxon>
    </lineage>
</organism>
<keyword evidence="4" id="KW-1185">Reference proteome</keyword>
<dbReference type="PANTHER" id="PTHR43717">
    <property type="entry name" value="ANAEROBIC NITRIC OXIDE REDUCTASE FLAVORUBREDOXIN"/>
    <property type="match status" value="1"/>
</dbReference>
<dbReference type="InterPro" id="IPR001279">
    <property type="entry name" value="Metallo-B-lactamas"/>
</dbReference>
<gene>
    <name evidence="3" type="ORF">NK118_01205</name>
</gene>
<dbReference type="SUPFAM" id="SSF52218">
    <property type="entry name" value="Flavoproteins"/>
    <property type="match status" value="1"/>
</dbReference>
<accession>A0ABT1EDT4</accession>
<dbReference type="PANTHER" id="PTHR43717:SF1">
    <property type="entry name" value="ANAEROBIC NITRIC OXIDE REDUCTASE FLAVORUBREDOXIN"/>
    <property type="match status" value="1"/>
</dbReference>
<evidence type="ECO:0000313" key="3">
    <source>
        <dbReference type="EMBL" id="MCP1108866.1"/>
    </source>
</evidence>
<evidence type="ECO:0000259" key="2">
    <source>
        <dbReference type="PROSITE" id="PS50902"/>
    </source>
</evidence>
<dbReference type="Gene3D" id="3.60.15.10">
    <property type="entry name" value="Ribonuclease Z/Hydroxyacylglutathione hydrolase-like"/>
    <property type="match status" value="1"/>
</dbReference>
<dbReference type="SUPFAM" id="SSF56281">
    <property type="entry name" value="Metallo-hydrolase/oxidoreductase"/>
    <property type="match status" value="1"/>
</dbReference>
<reference evidence="3 4" key="1">
    <citation type="journal article" date="2022" name="Genome Biol. Evol.">
        <title>Host diet, physiology and behaviors set the stage for Lachnospiraceae cladogenesis.</title>
        <authorList>
            <person name="Vera-Ponce De Leon A."/>
            <person name="Schneider M."/>
            <person name="Jahnes B.C."/>
            <person name="Sadowski V."/>
            <person name="Camuy-Velez L.A."/>
            <person name="Duan J."/>
            <person name="Sabree Z.L."/>
        </authorList>
    </citation>
    <scope>NUCLEOTIDE SEQUENCE [LARGE SCALE GENOMIC DNA]</scope>
    <source>
        <strain evidence="3 4">PAL227</strain>
    </source>
</reference>
<comment type="similarity">
    <text evidence="1">In the N-terminal section; belongs to the zinc metallo-hydrolase group 3 family.</text>
</comment>
<proteinExistence type="inferred from homology"/>
<dbReference type="PIRSF" id="PIRSF005243">
    <property type="entry name" value="ROO"/>
    <property type="match status" value="1"/>
</dbReference>
<name>A0ABT1EDT4_9FIRM</name>
<dbReference type="CDD" id="cd07709">
    <property type="entry name" value="flavodiiron_proteins_MBL-fold"/>
    <property type="match status" value="1"/>
</dbReference>
<dbReference type="InterPro" id="IPR045761">
    <property type="entry name" value="ODP_dom"/>
</dbReference>
<dbReference type="SMART" id="SM00849">
    <property type="entry name" value="Lactamase_B"/>
    <property type="match status" value="1"/>
</dbReference>
<dbReference type="InterPro" id="IPR036866">
    <property type="entry name" value="RibonucZ/Hydroxyglut_hydro"/>
</dbReference>
<evidence type="ECO:0000256" key="1">
    <source>
        <dbReference type="ARBA" id="ARBA00007121"/>
    </source>
</evidence>
<protein>
    <submittedName>
        <fullName evidence="3">FprA family A-type flavoprotein</fullName>
    </submittedName>
</protein>
<dbReference type="InterPro" id="IPR016440">
    <property type="entry name" value="Rubredoxin-O_OxRdtase"/>
</dbReference>
<comment type="caution">
    <text evidence="3">The sequence shown here is derived from an EMBL/GenBank/DDBJ whole genome shotgun (WGS) entry which is preliminary data.</text>
</comment>
<dbReference type="EMBL" id="JAMZFV010000001">
    <property type="protein sequence ID" value="MCP1108866.1"/>
    <property type="molecule type" value="Genomic_DNA"/>
</dbReference>
<dbReference type="RefSeq" id="WP_262067770.1">
    <property type="nucleotide sequence ID" value="NZ_JAMXOC010000001.1"/>
</dbReference>
<feature type="domain" description="Flavodoxin-like" evidence="2">
    <location>
        <begin position="256"/>
        <end position="396"/>
    </location>
</feature>
<evidence type="ECO:0000313" key="4">
    <source>
        <dbReference type="Proteomes" id="UP001523565"/>
    </source>
</evidence>
<dbReference type="Proteomes" id="UP001523565">
    <property type="component" value="Unassembled WGS sequence"/>
</dbReference>
<dbReference type="InterPro" id="IPR008254">
    <property type="entry name" value="Flavodoxin/NO_synth"/>
</dbReference>
<dbReference type="Pfam" id="PF00258">
    <property type="entry name" value="Flavodoxin_1"/>
    <property type="match status" value="1"/>
</dbReference>